<reference evidence="1" key="1">
    <citation type="submission" date="2020-01" db="EMBL/GenBank/DDBJ databases">
        <authorList>
            <consortium name="DOE Joint Genome Institute"/>
            <person name="Haridas S."/>
            <person name="Albert R."/>
            <person name="Binder M."/>
            <person name="Bloem J."/>
            <person name="Labutti K."/>
            <person name="Salamov A."/>
            <person name="Andreopoulos B."/>
            <person name="Baker S.E."/>
            <person name="Barry K."/>
            <person name="Bills G."/>
            <person name="Bluhm B.H."/>
            <person name="Cannon C."/>
            <person name="Castanera R."/>
            <person name="Culley D.E."/>
            <person name="Daum C."/>
            <person name="Ezra D."/>
            <person name="Gonzalez J.B."/>
            <person name="Henrissat B."/>
            <person name="Kuo A."/>
            <person name="Liang C."/>
            <person name="Lipzen A."/>
            <person name="Lutzoni F."/>
            <person name="Magnuson J."/>
            <person name="Mondo S."/>
            <person name="Nolan M."/>
            <person name="Ohm R."/>
            <person name="Pangilinan J."/>
            <person name="Park H.-J."/>
            <person name="Ramirez L."/>
            <person name="Alfaro M."/>
            <person name="Sun H."/>
            <person name="Tritt A."/>
            <person name="Yoshinaga Y."/>
            <person name="Zwiers L.-H."/>
            <person name="Turgeon B.G."/>
            <person name="Goodwin S.B."/>
            <person name="Spatafora J.W."/>
            <person name="Crous P.W."/>
            <person name="Grigoriev I.V."/>
        </authorList>
    </citation>
    <scope>NUCLEOTIDE SEQUENCE</scope>
    <source>
        <strain evidence="1">P77</strain>
    </source>
</reference>
<evidence type="ECO:0000313" key="2">
    <source>
        <dbReference type="Proteomes" id="UP000800040"/>
    </source>
</evidence>
<name>A0A6A5KGP7_9PLEO</name>
<organism evidence="1 2">
    <name type="scientific">Decorospora gaudefroyi</name>
    <dbReference type="NCBI Taxonomy" id="184978"/>
    <lineage>
        <taxon>Eukaryota</taxon>
        <taxon>Fungi</taxon>
        <taxon>Dikarya</taxon>
        <taxon>Ascomycota</taxon>
        <taxon>Pezizomycotina</taxon>
        <taxon>Dothideomycetes</taxon>
        <taxon>Pleosporomycetidae</taxon>
        <taxon>Pleosporales</taxon>
        <taxon>Pleosporineae</taxon>
        <taxon>Pleosporaceae</taxon>
        <taxon>Decorospora</taxon>
    </lineage>
</organism>
<protein>
    <submittedName>
        <fullName evidence="1">Uncharacterized protein</fullName>
    </submittedName>
</protein>
<accession>A0A6A5KGP7</accession>
<sequence>MLVPFVYFILRLSGTHESCLGKPKAEQVGMQRKRRLHPVGTKLFEGGFGCSVQEGDMLREVKWVKEKEVRRLPPLPQMHPPRLRWEGATHARQVFALHMHRVPRVFSYGKNQKTSNGLRGASPLSIREGPVVDTVATCKMVKAGQVPTRIA</sequence>
<evidence type="ECO:0000313" key="1">
    <source>
        <dbReference type="EMBL" id="KAF1835330.1"/>
    </source>
</evidence>
<dbReference type="EMBL" id="ML975289">
    <property type="protein sequence ID" value="KAF1835330.1"/>
    <property type="molecule type" value="Genomic_DNA"/>
</dbReference>
<proteinExistence type="predicted"/>
<gene>
    <name evidence="1" type="ORF">BDW02DRAFT_295090</name>
</gene>
<dbReference type="Proteomes" id="UP000800040">
    <property type="component" value="Unassembled WGS sequence"/>
</dbReference>
<dbReference type="AlphaFoldDB" id="A0A6A5KGP7"/>
<keyword evidence="2" id="KW-1185">Reference proteome</keyword>